<evidence type="ECO:0000256" key="2">
    <source>
        <dbReference type="ARBA" id="ARBA00034247"/>
    </source>
</evidence>
<feature type="transmembrane region" description="Helical" evidence="3">
    <location>
        <begin position="92"/>
        <end position="111"/>
    </location>
</feature>
<dbReference type="FunFam" id="3.30.70.270:FF:000001">
    <property type="entry name" value="Diguanylate cyclase domain protein"/>
    <property type="match status" value="1"/>
</dbReference>
<dbReference type="GO" id="GO:0052621">
    <property type="term" value="F:diguanylate cyclase activity"/>
    <property type="evidence" value="ECO:0007669"/>
    <property type="project" value="UniProtKB-EC"/>
</dbReference>
<dbReference type="PROSITE" id="PS50887">
    <property type="entry name" value="GGDEF"/>
    <property type="match status" value="1"/>
</dbReference>
<protein>
    <recommendedName>
        <fullName evidence="1">diguanylate cyclase</fullName>
        <ecNumber evidence="1">2.7.7.65</ecNumber>
    </recommendedName>
</protein>
<dbReference type="Gene3D" id="3.30.70.270">
    <property type="match status" value="1"/>
</dbReference>
<dbReference type="NCBIfam" id="TIGR00254">
    <property type="entry name" value="GGDEF"/>
    <property type="match status" value="1"/>
</dbReference>
<dbReference type="GO" id="GO:0043709">
    <property type="term" value="P:cell adhesion involved in single-species biofilm formation"/>
    <property type="evidence" value="ECO:0007669"/>
    <property type="project" value="TreeGrafter"/>
</dbReference>
<dbReference type="GO" id="GO:1902201">
    <property type="term" value="P:negative regulation of bacterial-type flagellum-dependent cell motility"/>
    <property type="evidence" value="ECO:0007669"/>
    <property type="project" value="TreeGrafter"/>
</dbReference>
<dbReference type="InterPro" id="IPR050469">
    <property type="entry name" value="Diguanylate_Cyclase"/>
</dbReference>
<proteinExistence type="predicted"/>
<name>A0A2V1K7A9_9BURK</name>
<dbReference type="EMBL" id="QETA01000001">
    <property type="protein sequence ID" value="PWF24852.1"/>
    <property type="molecule type" value="Genomic_DNA"/>
</dbReference>
<feature type="transmembrane region" description="Helical" evidence="3">
    <location>
        <begin position="131"/>
        <end position="157"/>
    </location>
</feature>
<feature type="domain" description="GGDEF" evidence="4">
    <location>
        <begin position="346"/>
        <end position="480"/>
    </location>
</feature>
<keyword evidence="3" id="KW-0472">Membrane</keyword>
<comment type="catalytic activity">
    <reaction evidence="2">
        <text>2 GTP = 3',3'-c-di-GMP + 2 diphosphate</text>
        <dbReference type="Rhea" id="RHEA:24898"/>
        <dbReference type="ChEBI" id="CHEBI:33019"/>
        <dbReference type="ChEBI" id="CHEBI:37565"/>
        <dbReference type="ChEBI" id="CHEBI:58805"/>
        <dbReference type="EC" id="2.7.7.65"/>
    </reaction>
</comment>
<keyword evidence="6" id="KW-1185">Reference proteome</keyword>
<sequence>MQQFCTALLKTDHHRQPARLIQVLAIFGMTLLAVLLGGLTRTFDGFSILWPANALLLGLFVRVPKYNTLAGWGAAALAYVCAEVLLGRMPAVALWLAVANLSGVAAGYFMLHRSRGRLSELSEPAVMLRLFAVCLGAAAVSALAGCGLLAVTLEYNLANAWGLWFSGELLNYVMFLPLLLSIPYAAVQQPSRQRQGDIFCTRFRYRQAYPLLALLASIVLAWWVGGPGAIAYPVLALLWCALEYRLFQTAAVTAVTCAVLLLFMSASLAGLLFVEEYVHAMMSLRMGVLLIALAPLTVSCVNAARDRLLKSLDHAVSYDALTDALSRRVFMERSVAVLDRLKRRGLQASVLMLDIDHFKRINDTYGHATGDKVLAQLSATVQQMLRDPDLFGRLGGEEFAAFLPETGRQDALAVAERLRSAIKRIEVESDAGDSVVFTVSIGVVHWHAAYHTDLSTLLSRADQALYLAKRGGRDRVELAV</sequence>
<dbReference type="SUPFAM" id="SSF55073">
    <property type="entry name" value="Nucleotide cyclase"/>
    <property type="match status" value="1"/>
</dbReference>
<evidence type="ECO:0000256" key="1">
    <source>
        <dbReference type="ARBA" id="ARBA00012528"/>
    </source>
</evidence>
<dbReference type="InterPro" id="IPR000160">
    <property type="entry name" value="GGDEF_dom"/>
</dbReference>
<evidence type="ECO:0000259" key="4">
    <source>
        <dbReference type="PROSITE" id="PS50887"/>
    </source>
</evidence>
<reference evidence="6" key="1">
    <citation type="submission" date="2018-05" db="EMBL/GenBank/DDBJ databases">
        <authorList>
            <person name="Li Y."/>
        </authorList>
    </citation>
    <scope>NUCLEOTIDE SEQUENCE [LARGE SCALE GENOMIC DNA]</scope>
    <source>
        <strain evidence="6">3d-2-2</strain>
    </source>
</reference>
<dbReference type="AlphaFoldDB" id="A0A2V1K7A9"/>
<feature type="transmembrane region" description="Helical" evidence="3">
    <location>
        <begin position="254"/>
        <end position="274"/>
    </location>
</feature>
<dbReference type="Pfam" id="PF00990">
    <property type="entry name" value="GGDEF"/>
    <property type="match status" value="1"/>
</dbReference>
<feature type="transmembrane region" description="Helical" evidence="3">
    <location>
        <begin position="45"/>
        <end position="62"/>
    </location>
</feature>
<dbReference type="GO" id="GO:0005886">
    <property type="term" value="C:plasma membrane"/>
    <property type="evidence" value="ECO:0007669"/>
    <property type="project" value="TreeGrafter"/>
</dbReference>
<keyword evidence="3" id="KW-0812">Transmembrane</keyword>
<feature type="transmembrane region" description="Helical" evidence="3">
    <location>
        <begin position="69"/>
        <end position="86"/>
    </location>
</feature>
<dbReference type="Proteomes" id="UP000245212">
    <property type="component" value="Unassembled WGS sequence"/>
</dbReference>
<dbReference type="EC" id="2.7.7.65" evidence="1"/>
<dbReference type="InterPro" id="IPR043128">
    <property type="entry name" value="Rev_trsase/Diguanyl_cyclase"/>
</dbReference>
<evidence type="ECO:0000256" key="3">
    <source>
        <dbReference type="SAM" id="Phobius"/>
    </source>
</evidence>
<evidence type="ECO:0000313" key="6">
    <source>
        <dbReference type="Proteomes" id="UP000245212"/>
    </source>
</evidence>
<evidence type="ECO:0000313" key="5">
    <source>
        <dbReference type="EMBL" id="PWF24852.1"/>
    </source>
</evidence>
<organism evidence="5 6">
    <name type="scientific">Corticimicrobacter populi</name>
    <dbReference type="NCBI Taxonomy" id="2175229"/>
    <lineage>
        <taxon>Bacteria</taxon>
        <taxon>Pseudomonadati</taxon>
        <taxon>Pseudomonadota</taxon>
        <taxon>Betaproteobacteria</taxon>
        <taxon>Burkholderiales</taxon>
        <taxon>Alcaligenaceae</taxon>
        <taxon>Corticimicrobacter</taxon>
    </lineage>
</organism>
<dbReference type="SMART" id="SM00267">
    <property type="entry name" value="GGDEF"/>
    <property type="match status" value="1"/>
</dbReference>
<dbReference type="InterPro" id="IPR029787">
    <property type="entry name" value="Nucleotide_cyclase"/>
</dbReference>
<dbReference type="RefSeq" id="WP_109060256.1">
    <property type="nucleotide sequence ID" value="NZ_QETA01000001.1"/>
</dbReference>
<feature type="transmembrane region" description="Helical" evidence="3">
    <location>
        <begin position="208"/>
        <end position="224"/>
    </location>
</feature>
<accession>A0A2V1K7A9</accession>
<dbReference type="PANTHER" id="PTHR45138">
    <property type="entry name" value="REGULATORY COMPONENTS OF SENSORY TRANSDUCTION SYSTEM"/>
    <property type="match status" value="1"/>
</dbReference>
<dbReference type="PANTHER" id="PTHR45138:SF9">
    <property type="entry name" value="DIGUANYLATE CYCLASE DGCM-RELATED"/>
    <property type="match status" value="1"/>
</dbReference>
<comment type="caution">
    <text evidence="5">The sequence shown here is derived from an EMBL/GenBank/DDBJ whole genome shotgun (WGS) entry which is preliminary data.</text>
</comment>
<gene>
    <name evidence="5" type="ORF">DD235_01330</name>
</gene>
<feature type="transmembrane region" description="Helical" evidence="3">
    <location>
        <begin position="286"/>
        <end position="304"/>
    </location>
</feature>
<feature type="transmembrane region" description="Helical" evidence="3">
    <location>
        <begin position="169"/>
        <end position="187"/>
    </location>
</feature>
<dbReference type="CDD" id="cd01949">
    <property type="entry name" value="GGDEF"/>
    <property type="match status" value="1"/>
</dbReference>
<keyword evidence="3" id="KW-1133">Transmembrane helix</keyword>
<feature type="transmembrane region" description="Helical" evidence="3">
    <location>
        <begin position="20"/>
        <end position="39"/>
    </location>
</feature>